<feature type="compositionally biased region" description="Pro residues" evidence="1">
    <location>
        <begin position="173"/>
        <end position="183"/>
    </location>
</feature>
<gene>
    <name evidence="2" type="ORF">GCM10009727_29420</name>
</gene>
<evidence type="ECO:0000313" key="3">
    <source>
        <dbReference type="Proteomes" id="UP001501020"/>
    </source>
</evidence>
<feature type="compositionally biased region" description="Low complexity" evidence="1">
    <location>
        <begin position="184"/>
        <end position="195"/>
    </location>
</feature>
<proteinExistence type="predicted"/>
<name>A0ABN2Z144_9ACTN</name>
<evidence type="ECO:0000313" key="2">
    <source>
        <dbReference type="EMBL" id="GAA2135142.1"/>
    </source>
</evidence>
<accession>A0ABN2Z144</accession>
<reference evidence="2 3" key="1">
    <citation type="journal article" date="2019" name="Int. J. Syst. Evol. Microbiol.">
        <title>The Global Catalogue of Microorganisms (GCM) 10K type strain sequencing project: providing services to taxonomists for standard genome sequencing and annotation.</title>
        <authorList>
            <consortium name="The Broad Institute Genomics Platform"/>
            <consortium name="The Broad Institute Genome Sequencing Center for Infectious Disease"/>
            <person name="Wu L."/>
            <person name="Ma J."/>
        </authorList>
    </citation>
    <scope>NUCLEOTIDE SEQUENCE [LARGE SCALE GENOMIC DNA]</scope>
    <source>
        <strain evidence="2 3">JCM 13850</strain>
    </source>
</reference>
<protein>
    <submittedName>
        <fullName evidence="2">Uncharacterized protein</fullName>
    </submittedName>
</protein>
<evidence type="ECO:0000256" key="1">
    <source>
        <dbReference type="SAM" id="MobiDB-lite"/>
    </source>
</evidence>
<feature type="compositionally biased region" description="Basic and acidic residues" evidence="1">
    <location>
        <begin position="1"/>
        <end position="10"/>
    </location>
</feature>
<dbReference type="EMBL" id="BAAAMR010000021">
    <property type="protein sequence ID" value="GAA2135142.1"/>
    <property type="molecule type" value="Genomic_DNA"/>
</dbReference>
<dbReference type="Proteomes" id="UP001501020">
    <property type="component" value="Unassembled WGS sequence"/>
</dbReference>
<feature type="region of interest" description="Disordered" evidence="1">
    <location>
        <begin position="1"/>
        <end position="195"/>
    </location>
</feature>
<organism evidence="2 3">
    <name type="scientific">Actinomadura napierensis</name>
    <dbReference type="NCBI Taxonomy" id="267854"/>
    <lineage>
        <taxon>Bacteria</taxon>
        <taxon>Bacillati</taxon>
        <taxon>Actinomycetota</taxon>
        <taxon>Actinomycetes</taxon>
        <taxon>Streptosporangiales</taxon>
        <taxon>Thermomonosporaceae</taxon>
        <taxon>Actinomadura</taxon>
    </lineage>
</organism>
<comment type="caution">
    <text evidence="2">The sequence shown here is derived from an EMBL/GenBank/DDBJ whole genome shotgun (WGS) entry which is preliminary data.</text>
</comment>
<keyword evidence="3" id="KW-1185">Reference proteome</keyword>
<sequence>MQDERERRGGDPGGDVGGGREVRHLRQAAAAGLLGGLSGGGAPPPERLLPPFRAPLGDAPGRRPRDDPVDAGLGHGLHRQLAPVALRQRLDDHEPRRGRRLDPAGQHVQGEGRAVGGGDDALGEQPGTVGQVDALARPQPAQLRGVPALGAVQHDPVGAQPARVGEEHRRTHPTPPGPPPARPPEAGGAPSRPSR</sequence>